<dbReference type="STRING" id="391626.OAN307_c19820"/>
<dbReference type="AlphaFoldDB" id="M9R4S3"/>
<reference evidence="1 2" key="1">
    <citation type="journal article" date="2013" name="PLoS ONE">
        <title>Poles Apart: Arctic and Antarctic Octadecabacter strains Share High Genome Plasticity and a New Type of Xanthorhodopsin.</title>
        <authorList>
            <person name="Vollmers J."/>
            <person name="Voget S."/>
            <person name="Dietrich S."/>
            <person name="Gollnow K."/>
            <person name="Smits M."/>
            <person name="Meyer K."/>
            <person name="Brinkhoff T."/>
            <person name="Simon M."/>
            <person name="Daniel R."/>
        </authorList>
    </citation>
    <scope>NUCLEOTIDE SEQUENCE [LARGE SCALE GENOMIC DNA]</scope>
    <source>
        <strain evidence="1 2">307</strain>
    </source>
</reference>
<dbReference type="eggNOG" id="COG4983">
    <property type="taxonomic scope" value="Bacteria"/>
</dbReference>
<dbReference type="HOGENOM" id="CLU_020866_4_0_5"/>
<evidence type="ECO:0008006" key="3">
    <source>
        <dbReference type="Google" id="ProtNLM"/>
    </source>
</evidence>
<gene>
    <name evidence="1" type="ORF">OAN307_c19820</name>
</gene>
<evidence type="ECO:0000313" key="1">
    <source>
        <dbReference type="EMBL" id="AGI67629.1"/>
    </source>
</evidence>
<dbReference type="EMBL" id="CP003740">
    <property type="protein sequence ID" value="AGI67629.1"/>
    <property type="molecule type" value="Genomic_DNA"/>
</dbReference>
<dbReference type="Proteomes" id="UP000005307">
    <property type="component" value="Chromosome"/>
</dbReference>
<sequence>MFKDTPSEPIPLMRPLPQATEVPLADLGPLIAPITAITTLTQAPKALALQGVMNAISIAAQSHADTETLFGKAPLSLFAFSVAESSARKSSVDGLAMQAIRVFEKPLLANYAKKLALFEERQISKDWGRAGRNSIDDERNSALVDVPCTQPISPKISFDDMTYEGLVRHLEFGQPSIGLSSDEGGKIVGGYSMSAQNQLGFAAALSNLWDGKDINKVRAGVGATNLAGRRMSLHLSIQPLVAQRLFTNDELRDQGILSRVLVVMPESLKGTRFLSEDEEALREREVAKEAMGMFGERIVALLEKLPAVAKDNHLELTPRTLQLEATARMRLVDFYNLVETQQLEGGLYANISGFAGKAAEQVARIAGNIALFEDPEAQLISLDQLAIGITLMEFYLAEAVRIFDTGHVSQNLLDAEDLRKWLCDRYADDFVDVSEILKRGPRRLRSSEKIKVLMRILEEYGHLKQSGGVVVSINGRNSRKAYRIIRS</sequence>
<dbReference type="InterPro" id="IPR025048">
    <property type="entry name" value="DUF3987"/>
</dbReference>
<dbReference type="KEGG" id="oat:OAN307_c19820"/>
<keyword evidence="2" id="KW-1185">Reference proteome</keyword>
<protein>
    <recommendedName>
        <fullName evidence="3">DUF3987 family protein</fullName>
    </recommendedName>
</protein>
<name>M9R4S3_9RHOB</name>
<dbReference type="Pfam" id="PF13148">
    <property type="entry name" value="DUF3987"/>
    <property type="match status" value="1"/>
</dbReference>
<proteinExistence type="predicted"/>
<accession>M9R4S3</accession>
<dbReference type="OrthoDB" id="9067983at2"/>
<dbReference type="RefSeq" id="WP_015499654.1">
    <property type="nucleotide sequence ID" value="NC_020911.1"/>
</dbReference>
<organism evidence="1 2">
    <name type="scientific">Octadecabacter antarcticus 307</name>
    <dbReference type="NCBI Taxonomy" id="391626"/>
    <lineage>
        <taxon>Bacteria</taxon>
        <taxon>Pseudomonadati</taxon>
        <taxon>Pseudomonadota</taxon>
        <taxon>Alphaproteobacteria</taxon>
        <taxon>Rhodobacterales</taxon>
        <taxon>Roseobacteraceae</taxon>
        <taxon>Octadecabacter</taxon>
    </lineage>
</organism>
<evidence type="ECO:0000313" key="2">
    <source>
        <dbReference type="Proteomes" id="UP000005307"/>
    </source>
</evidence>